<protein>
    <recommendedName>
        <fullName evidence="3">F-box domain-containing protein</fullName>
    </recommendedName>
</protein>
<dbReference type="EMBL" id="OZ037952">
    <property type="protein sequence ID" value="CAL1716577.1"/>
    <property type="molecule type" value="Genomic_DNA"/>
</dbReference>
<dbReference type="InterPro" id="IPR032675">
    <property type="entry name" value="LRR_dom_sf"/>
</dbReference>
<evidence type="ECO:0008006" key="3">
    <source>
        <dbReference type="Google" id="ProtNLM"/>
    </source>
</evidence>
<reference evidence="2" key="1">
    <citation type="submission" date="2024-04" db="EMBL/GenBank/DDBJ databases">
        <authorList>
            <person name="Shaw F."/>
            <person name="Minotto A."/>
        </authorList>
    </citation>
    <scope>NUCLEOTIDE SEQUENCE [LARGE SCALE GENOMIC DNA]</scope>
</reference>
<dbReference type="Gene3D" id="3.80.10.10">
    <property type="entry name" value="Ribonuclease Inhibitor"/>
    <property type="match status" value="1"/>
</dbReference>
<keyword evidence="2" id="KW-1185">Reference proteome</keyword>
<sequence>MLQQVTIRGTMLSSINSRLPGEMIDRVIDHLHDDKRSLSACSLVCTLWQPASRFHLFRHVKLSDAFSETSESLFGLVSRFLTDVKHLCFNVEHLHISYEHETLMYPLLDNILRHMPRVHSLAFTGILWRVKHSSLNPLASYPLIKSLTFETVHFTSSGDIGTSVECFPLLSLFPHARELRLLNIEDPLDYPSDFFPNHLALRSFKADHSCEGTPALLAALSITSTVDSLTHLDVGWIVNPGLFQALRELDVRIKKHLVFLRMGLDDISDLIEHDETGGVPWNLLNLREFTSLREVSILVPEPRNPLLDAILAIDSLPTRIHNITIEFEAMRWDQDIPAYFSMDIWAELERMMSRFTQLECMRCIAIDVTGNEPHPLSSSVQAEIRSHMPSLVAKGLLKF</sequence>
<name>A0ABP1EBL1_9APHY</name>
<dbReference type="Proteomes" id="UP001497453">
    <property type="component" value="Chromosome 9"/>
</dbReference>
<accession>A0ABP1EBL1</accession>
<organism evidence="1 2">
    <name type="scientific">Somion occarium</name>
    <dbReference type="NCBI Taxonomy" id="3059160"/>
    <lineage>
        <taxon>Eukaryota</taxon>
        <taxon>Fungi</taxon>
        <taxon>Dikarya</taxon>
        <taxon>Basidiomycota</taxon>
        <taxon>Agaricomycotina</taxon>
        <taxon>Agaricomycetes</taxon>
        <taxon>Polyporales</taxon>
        <taxon>Cerrenaceae</taxon>
        <taxon>Somion</taxon>
    </lineage>
</organism>
<evidence type="ECO:0000313" key="1">
    <source>
        <dbReference type="EMBL" id="CAL1716577.1"/>
    </source>
</evidence>
<gene>
    <name evidence="1" type="ORF">GFSPODELE1_LOCUS10810</name>
</gene>
<evidence type="ECO:0000313" key="2">
    <source>
        <dbReference type="Proteomes" id="UP001497453"/>
    </source>
</evidence>
<proteinExistence type="predicted"/>